<dbReference type="InterPro" id="IPR029063">
    <property type="entry name" value="SAM-dependent_MTases_sf"/>
</dbReference>
<dbReference type="Pfam" id="PF01189">
    <property type="entry name" value="Methyltr_RsmB-F"/>
    <property type="match status" value="1"/>
</dbReference>
<feature type="binding site" evidence="11">
    <location>
        <position position="234"/>
    </location>
    <ligand>
        <name>S-adenosyl-L-methionine</name>
        <dbReference type="ChEBI" id="CHEBI:59789"/>
    </ligand>
</feature>
<protein>
    <recommendedName>
        <fullName evidence="1">Postreplication repair E3 ubiquitin-protein ligase RAD18</fullName>
    </recommendedName>
</protein>
<keyword evidence="4 11" id="KW-0949">S-adenosyl-L-methionine</keyword>
<evidence type="ECO:0000313" key="17">
    <source>
        <dbReference type="Proteomes" id="UP000789570"/>
    </source>
</evidence>
<dbReference type="InterPro" id="IPR027370">
    <property type="entry name" value="Znf-RING_euk"/>
</dbReference>
<dbReference type="InterPro" id="IPR013083">
    <property type="entry name" value="Znf_RING/FYVE/PHD"/>
</dbReference>
<dbReference type="SUPFAM" id="SSF53335">
    <property type="entry name" value="S-adenosyl-L-methionine-dependent methyltransferases"/>
    <property type="match status" value="1"/>
</dbReference>
<dbReference type="PROSITE" id="PS50800">
    <property type="entry name" value="SAP"/>
    <property type="match status" value="1"/>
</dbReference>
<dbReference type="Gene3D" id="3.30.40.10">
    <property type="entry name" value="Zinc/RING finger domain, C3HC4 (zinc finger)"/>
    <property type="match status" value="1"/>
</dbReference>
<dbReference type="InterPro" id="IPR049561">
    <property type="entry name" value="NSUN5_7_fdxn-like"/>
</dbReference>
<evidence type="ECO:0000256" key="5">
    <source>
        <dbReference type="ARBA" id="ARBA00022723"/>
    </source>
</evidence>
<dbReference type="EMBL" id="CAJVPQ010001030">
    <property type="protein sequence ID" value="CAG8528019.1"/>
    <property type="molecule type" value="Genomic_DNA"/>
</dbReference>
<evidence type="ECO:0000256" key="4">
    <source>
        <dbReference type="ARBA" id="ARBA00022691"/>
    </source>
</evidence>
<feature type="domain" description="SAM-dependent MTase RsmB/NOP-type" evidence="15">
    <location>
        <begin position="105"/>
        <end position="417"/>
    </location>
</feature>
<dbReference type="Pfam" id="PF13445">
    <property type="entry name" value="zf-RING_UBOX"/>
    <property type="match status" value="1"/>
</dbReference>
<evidence type="ECO:0000256" key="6">
    <source>
        <dbReference type="ARBA" id="ARBA00022771"/>
    </source>
</evidence>
<dbReference type="SUPFAM" id="SSF57850">
    <property type="entry name" value="RING/U-box"/>
    <property type="match status" value="1"/>
</dbReference>
<comment type="catalytic activity">
    <reaction evidence="9">
        <text>a cytidine in 25S rRNA + S-adenosyl-L-methionine = a 5-methylcytidine in 25S rRNA + S-adenosyl-L-homocysteine + H(+)</text>
        <dbReference type="Rhea" id="RHEA:47780"/>
        <dbReference type="Rhea" id="RHEA-COMP:11911"/>
        <dbReference type="Rhea" id="RHEA-COMP:11912"/>
        <dbReference type="ChEBI" id="CHEBI:15378"/>
        <dbReference type="ChEBI" id="CHEBI:57856"/>
        <dbReference type="ChEBI" id="CHEBI:59789"/>
        <dbReference type="ChEBI" id="CHEBI:74483"/>
        <dbReference type="ChEBI" id="CHEBI:82748"/>
    </reaction>
</comment>
<keyword evidence="3 11" id="KW-0808">Transferase</keyword>
<dbReference type="GO" id="GO:0008270">
    <property type="term" value="F:zinc ion binding"/>
    <property type="evidence" value="ECO:0007669"/>
    <property type="project" value="UniProtKB-KW"/>
</dbReference>
<feature type="domain" description="SAP" evidence="14">
    <location>
        <begin position="649"/>
        <end position="683"/>
    </location>
</feature>
<keyword evidence="2 11" id="KW-0489">Methyltransferase</keyword>
<dbReference type="PROSITE" id="PS50089">
    <property type="entry name" value="ZF_RING_2"/>
    <property type="match status" value="1"/>
</dbReference>
<dbReference type="AlphaFoldDB" id="A0A9N9AD70"/>
<feature type="domain" description="RING-type" evidence="13">
    <location>
        <begin position="515"/>
        <end position="556"/>
    </location>
</feature>
<evidence type="ECO:0000256" key="8">
    <source>
        <dbReference type="ARBA" id="ARBA00022884"/>
    </source>
</evidence>
<evidence type="ECO:0000256" key="1">
    <source>
        <dbReference type="ARBA" id="ARBA00015551"/>
    </source>
</evidence>
<keyword evidence="7" id="KW-0862">Zinc</keyword>
<comment type="caution">
    <text evidence="11">Lacks conserved residue(s) required for the propagation of feature annotation.</text>
</comment>
<feature type="active site" description="Nucleophile" evidence="11">
    <location>
        <position position="346"/>
    </location>
</feature>
<dbReference type="InterPro" id="IPR023267">
    <property type="entry name" value="RCMT"/>
</dbReference>
<dbReference type="InterPro" id="IPR001841">
    <property type="entry name" value="Znf_RING"/>
</dbReference>
<dbReference type="FunFam" id="3.40.50.150:FF:000164">
    <property type="entry name" value="Methyltransferase NSUN5, putative"/>
    <property type="match status" value="1"/>
</dbReference>
<evidence type="ECO:0000259" key="14">
    <source>
        <dbReference type="PROSITE" id="PS50800"/>
    </source>
</evidence>
<accession>A0A9N9AD70</accession>
<feature type="region of interest" description="Disordered" evidence="12">
    <location>
        <begin position="449"/>
        <end position="495"/>
    </location>
</feature>
<dbReference type="InterPro" id="IPR003034">
    <property type="entry name" value="SAP_dom"/>
</dbReference>
<dbReference type="PROSITE" id="PS00518">
    <property type="entry name" value="ZF_RING_1"/>
    <property type="match status" value="1"/>
</dbReference>
<keyword evidence="17" id="KW-1185">Reference proteome</keyword>
<dbReference type="GO" id="GO:0070475">
    <property type="term" value="P:rRNA base methylation"/>
    <property type="evidence" value="ECO:0007669"/>
    <property type="project" value="TreeGrafter"/>
</dbReference>
<gene>
    <name evidence="16" type="ORF">FCALED_LOCUS5035</name>
</gene>
<evidence type="ECO:0000259" key="13">
    <source>
        <dbReference type="PROSITE" id="PS50089"/>
    </source>
</evidence>
<evidence type="ECO:0000256" key="12">
    <source>
        <dbReference type="SAM" id="MobiDB-lite"/>
    </source>
</evidence>
<dbReference type="InterPro" id="IPR017907">
    <property type="entry name" value="Znf_RING_CS"/>
</dbReference>
<dbReference type="InterPro" id="IPR048889">
    <property type="entry name" value="NSUN5_RCM1_N"/>
</dbReference>
<dbReference type="PANTHER" id="PTHR22807:SF4">
    <property type="entry name" value="28S RRNA (CYTOSINE-C(5))-METHYLTRANSFERASE"/>
    <property type="match status" value="1"/>
</dbReference>
<dbReference type="InterPro" id="IPR049560">
    <property type="entry name" value="MeTrfase_RsmB-F_NOP2_cat"/>
</dbReference>
<dbReference type="GO" id="GO:0003723">
    <property type="term" value="F:RNA binding"/>
    <property type="evidence" value="ECO:0007669"/>
    <property type="project" value="UniProtKB-UniRule"/>
</dbReference>
<keyword evidence="5" id="KW-0479">Metal-binding</keyword>
<evidence type="ECO:0000256" key="2">
    <source>
        <dbReference type="ARBA" id="ARBA00022603"/>
    </source>
</evidence>
<dbReference type="PANTHER" id="PTHR22807">
    <property type="entry name" value="NOP2 YEAST -RELATED NOL1/NOP2/FMU SUN DOMAIN-CONTAINING"/>
    <property type="match status" value="1"/>
</dbReference>
<evidence type="ECO:0000256" key="11">
    <source>
        <dbReference type="PROSITE-ProRule" id="PRU01023"/>
    </source>
</evidence>
<reference evidence="16" key="1">
    <citation type="submission" date="2021-06" db="EMBL/GenBank/DDBJ databases">
        <authorList>
            <person name="Kallberg Y."/>
            <person name="Tangrot J."/>
            <person name="Rosling A."/>
        </authorList>
    </citation>
    <scope>NUCLEOTIDE SEQUENCE</scope>
    <source>
        <strain evidence="16">UK204</strain>
    </source>
</reference>
<comment type="caution">
    <text evidence="16">The sequence shown here is derived from an EMBL/GenBank/DDBJ whole genome shotgun (WGS) entry which is preliminary data.</text>
</comment>
<name>A0A9N9AD70_9GLOM</name>
<dbReference type="Gene3D" id="3.40.50.150">
    <property type="entry name" value="Vaccinia Virus protein VP39"/>
    <property type="match status" value="1"/>
</dbReference>
<dbReference type="Pfam" id="PF21148">
    <property type="entry name" value="NSUN5_fdxn-like"/>
    <property type="match status" value="1"/>
</dbReference>
<dbReference type="PROSITE" id="PS51686">
    <property type="entry name" value="SAM_MT_RSMB_NOP"/>
    <property type="match status" value="1"/>
</dbReference>
<dbReference type="InterPro" id="IPR001678">
    <property type="entry name" value="MeTrfase_RsmB-F_NOP2_dom"/>
</dbReference>
<feature type="binding site" evidence="11">
    <location>
        <position position="281"/>
    </location>
    <ligand>
        <name>S-adenosyl-L-methionine</name>
        <dbReference type="ChEBI" id="CHEBI:59789"/>
    </ligand>
</feature>
<dbReference type="SMART" id="SM00184">
    <property type="entry name" value="RING"/>
    <property type="match status" value="1"/>
</dbReference>
<organism evidence="16 17">
    <name type="scientific">Funneliformis caledonium</name>
    <dbReference type="NCBI Taxonomy" id="1117310"/>
    <lineage>
        <taxon>Eukaryota</taxon>
        <taxon>Fungi</taxon>
        <taxon>Fungi incertae sedis</taxon>
        <taxon>Mucoromycota</taxon>
        <taxon>Glomeromycotina</taxon>
        <taxon>Glomeromycetes</taxon>
        <taxon>Glomerales</taxon>
        <taxon>Glomeraceae</taxon>
        <taxon>Funneliformis</taxon>
    </lineage>
</organism>
<evidence type="ECO:0000256" key="10">
    <source>
        <dbReference type="PROSITE-ProRule" id="PRU00175"/>
    </source>
</evidence>
<evidence type="ECO:0000259" key="15">
    <source>
        <dbReference type="PROSITE" id="PS51686"/>
    </source>
</evidence>
<dbReference type="Proteomes" id="UP000789570">
    <property type="component" value="Unassembled WGS sequence"/>
</dbReference>
<feature type="binding site" evidence="11">
    <location>
        <begin position="210"/>
        <end position="216"/>
    </location>
    <ligand>
        <name>S-adenosyl-L-methionine</name>
        <dbReference type="ChEBI" id="CHEBI:59789"/>
    </ligand>
</feature>
<dbReference type="Gene3D" id="3.30.70.1170">
    <property type="entry name" value="Sun protein, domain 3"/>
    <property type="match status" value="1"/>
</dbReference>
<dbReference type="PRINTS" id="PR02008">
    <property type="entry name" value="RCMTFAMILY"/>
</dbReference>
<proteinExistence type="inferred from homology"/>
<comment type="similarity">
    <text evidence="11">Belongs to the class I-like SAM-binding methyltransferase superfamily. RsmB/NOP family.</text>
</comment>
<evidence type="ECO:0000256" key="7">
    <source>
        <dbReference type="ARBA" id="ARBA00022833"/>
    </source>
</evidence>
<dbReference type="Pfam" id="PF21153">
    <property type="entry name" value="NSUN5_N"/>
    <property type="match status" value="1"/>
</dbReference>
<keyword evidence="8 11" id="KW-0694">RNA-binding</keyword>
<dbReference type="GO" id="GO:0008173">
    <property type="term" value="F:RNA methyltransferase activity"/>
    <property type="evidence" value="ECO:0007669"/>
    <property type="project" value="InterPro"/>
</dbReference>
<evidence type="ECO:0000256" key="9">
    <source>
        <dbReference type="ARBA" id="ARBA00053002"/>
    </source>
</evidence>
<sequence>MNFYKQAADILTKLSAREGSIKSLTLANTVKEKKKMYALICETLKYKDVINKIIDNSQLLKVEKKNLSDGPYKIAIMRNEIILRAELVKLKIKSKVKNNEDLISSDYRNAVVLPRYVRVNTLKTTVKKVIEHFQLEGYVLEESIKVLSDISTRTIRKDFHLPDLLILPPKTDLHDHPLYLSGEIILQDKASCFPAYICSPQIDSHVIDACAAPGNKTSHLSAIMKNTGKIWAFDLDKKRLKLLEKLTQKAGCKNIEAVHGSFLDVDPLDERYSKVEYILLDPSCSGSGIVNRLDKLVDAFEQETDQSDTSQNSQDLRLKNLSEFQEKIILHAFKFPSAKRIVYSTCSIHPQENEQVIQRVLKQTETFLLANRNDVVPTWDRRGISSEFNDEETAVKLIRTLPEDFMNGFFVACFIRVSENETRKKKFVLQLIFFSRQNILIMQYSTSTTPTDSPTRLHYHKSSSIPSSPLNPRVETTDPSSEVSPPPRHSTPHRSVRHIDIDIKELMKLESELKCSVCKNFYDLPMSSKCQHTFCAGCAKFDSDNHLTGLCCPICEHSFTSFTQFYKNIMIEDLIKEYKNNSELIARLYTLGKQVEERERREEERKSRLIENKQSTKKRRIFDDIESFSPNKKVHSPNKLHGKKPKVVYSLMNDRKLKNLLKEEGLVADGTKCEMIARHSYYTNLYNSNIDATNPKSKGELLRDMKKWERAQHSNEAKDAYMLKKSLTNQEGIDSYDILFFLYDSFYS</sequence>
<evidence type="ECO:0000313" key="16">
    <source>
        <dbReference type="EMBL" id="CAG8528019.1"/>
    </source>
</evidence>
<evidence type="ECO:0000256" key="3">
    <source>
        <dbReference type="ARBA" id="ARBA00022679"/>
    </source>
</evidence>
<dbReference type="OrthoDB" id="435282at2759"/>
<keyword evidence="6 10" id="KW-0863">Zinc-finger</keyword>
<dbReference type="GO" id="GO:0005730">
    <property type="term" value="C:nucleolus"/>
    <property type="evidence" value="ECO:0007669"/>
    <property type="project" value="TreeGrafter"/>
</dbReference>